<dbReference type="RefSeq" id="WP_279296128.1">
    <property type="nucleotide sequence ID" value="NZ_JAOTIF010000002.1"/>
</dbReference>
<evidence type="ECO:0000313" key="3">
    <source>
        <dbReference type="EMBL" id="MCU7548684.1"/>
    </source>
</evidence>
<organism evidence="3 4">
    <name type="scientific">Paraflavisolibacter caeni</name>
    <dbReference type="NCBI Taxonomy" id="2982496"/>
    <lineage>
        <taxon>Bacteria</taxon>
        <taxon>Pseudomonadati</taxon>
        <taxon>Bacteroidota</taxon>
        <taxon>Chitinophagia</taxon>
        <taxon>Chitinophagales</taxon>
        <taxon>Chitinophagaceae</taxon>
        <taxon>Paraflavisolibacter</taxon>
    </lineage>
</organism>
<keyword evidence="4" id="KW-1185">Reference proteome</keyword>
<reference evidence="3" key="1">
    <citation type="submission" date="2022-09" db="EMBL/GenBank/DDBJ databases">
        <authorList>
            <person name="Yuan C."/>
            <person name="Ke Z."/>
        </authorList>
    </citation>
    <scope>NUCLEOTIDE SEQUENCE</scope>
    <source>
        <strain evidence="3">LB-8</strain>
    </source>
</reference>
<gene>
    <name evidence="3" type="ORF">OCK74_06120</name>
</gene>
<feature type="signal peptide" evidence="1">
    <location>
        <begin position="1"/>
        <end position="23"/>
    </location>
</feature>
<comment type="caution">
    <text evidence="3">The sequence shown here is derived from an EMBL/GenBank/DDBJ whole genome shotgun (WGS) entry which is preliminary data.</text>
</comment>
<evidence type="ECO:0000259" key="2">
    <source>
        <dbReference type="Pfam" id="PF06439"/>
    </source>
</evidence>
<dbReference type="GO" id="GO:0016787">
    <property type="term" value="F:hydrolase activity"/>
    <property type="evidence" value="ECO:0007669"/>
    <property type="project" value="InterPro"/>
</dbReference>
<evidence type="ECO:0000256" key="1">
    <source>
        <dbReference type="SAM" id="SignalP"/>
    </source>
</evidence>
<dbReference type="Pfam" id="PF06439">
    <property type="entry name" value="3keto-disac_hyd"/>
    <property type="match status" value="1"/>
</dbReference>
<evidence type="ECO:0000313" key="4">
    <source>
        <dbReference type="Proteomes" id="UP001155483"/>
    </source>
</evidence>
<dbReference type="PROSITE" id="PS51257">
    <property type="entry name" value="PROKAR_LIPOPROTEIN"/>
    <property type="match status" value="1"/>
</dbReference>
<accession>A0A9X2XNN4</accession>
<dbReference type="Proteomes" id="UP001155483">
    <property type="component" value="Unassembled WGS sequence"/>
</dbReference>
<feature type="domain" description="3-keto-alpha-glucoside-1,2-lyase/3-keto-2-hydroxy-glucal hydratase" evidence="2">
    <location>
        <begin position="38"/>
        <end position="243"/>
    </location>
</feature>
<keyword evidence="1" id="KW-0732">Signal</keyword>
<sequence>MKKFIVFYAFALLLLGGCSSNKGKSSNVKAETNEQSDGWISLFDGKTIKGWHTYGKTEAGTAWKVEDGALHLDASQKDEWQTKGGGDLVSDEEFEDFHLQLEWKISRAGNSGIIFYVHEEPSKYEQTWNTGMEMQVADNDENEDGKINKHRAGELYDLIPASKDVIKKAGEWNAVEIISNNGKLDFYVNGTHTLSTSLWDDNWKNLIAQSKFNTMPDFGTFRKGRIALQDHGADVWFRHIRIKKL</sequence>
<dbReference type="EMBL" id="JAOTIF010000002">
    <property type="protein sequence ID" value="MCU7548684.1"/>
    <property type="molecule type" value="Genomic_DNA"/>
</dbReference>
<dbReference type="AlphaFoldDB" id="A0A9X2XNN4"/>
<proteinExistence type="predicted"/>
<protein>
    <submittedName>
        <fullName evidence="3">DUF1080 domain-containing protein</fullName>
    </submittedName>
</protein>
<dbReference type="Gene3D" id="2.60.120.560">
    <property type="entry name" value="Exo-inulinase, domain 1"/>
    <property type="match status" value="1"/>
</dbReference>
<name>A0A9X2XNN4_9BACT</name>
<feature type="chain" id="PRO_5040898623" evidence="1">
    <location>
        <begin position="24"/>
        <end position="245"/>
    </location>
</feature>
<dbReference type="InterPro" id="IPR010496">
    <property type="entry name" value="AL/BT2_dom"/>
</dbReference>
<reference evidence="3" key="2">
    <citation type="submission" date="2023-04" db="EMBL/GenBank/DDBJ databases">
        <title>Paracnuella aquatica gen. nov., sp. nov., a member of the family Chitinophagaceae isolated from a hot spring.</title>
        <authorList>
            <person name="Wang C."/>
        </authorList>
    </citation>
    <scope>NUCLEOTIDE SEQUENCE</scope>
    <source>
        <strain evidence="3">LB-8</strain>
    </source>
</reference>